<sequence>MIVKTDNLYSFSQATVILGISPQRLLEFTAAPGVEKVSQNNRIYFAKESLRKLALRGDVK</sequence>
<dbReference type="EMBL" id="JJRY01000020">
    <property type="protein sequence ID" value="KEF36928.1"/>
    <property type="molecule type" value="Genomic_DNA"/>
</dbReference>
<comment type="caution">
    <text evidence="1">The sequence shown here is derived from an EMBL/GenBank/DDBJ whole genome shotgun (WGS) entry which is preliminary data.</text>
</comment>
<protein>
    <recommendedName>
        <fullName evidence="3">DNA-binding protein</fullName>
    </recommendedName>
</protein>
<reference evidence="1 2" key="1">
    <citation type="submission" date="2014-04" db="EMBL/GenBank/DDBJ databases">
        <title>Draft genome sequence of Bacillus azotoformans MEV2011, a (co-) denitrifying strain unable to grow in the presence of oxygen.</title>
        <authorList>
            <person name="Nielsen M."/>
            <person name="Schreiber L."/>
            <person name="Finster K."/>
            <person name="Schramm A."/>
        </authorList>
    </citation>
    <scope>NUCLEOTIDE SEQUENCE [LARGE SCALE GENOMIC DNA]</scope>
    <source>
        <strain evidence="1 2">MEV2011</strain>
    </source>
</reference>
<evidence type="ECO:0000313" key="1">
    <source>
        <dbReference type="EMBL" id="KEF36928.1"/>
    </source>
</evidence>
<dbReference type="AlphaFoldDB" id="A0A072NJ44"/>
<dbReference type="RefSeq" id="WP_035197462.1">
    <property type="nucleotide sequence ID" value="NZ_JJRY01000020.1"/>
</dbReference>
<evidence type="ECO:0008006" key="3">
    <source>
        <dbReference type="Google" id="ProtNLM"/>
    </source>
</evidence>
<evidence type="ECO:0000313" key="2">
    <source>
        <dbReference type="Proteomes" id="UP000027936"/>
    </source>
</evidence>
<accession>A0A072NJ44</accession>
<organism evidence="1 2">
    <name type="scientific">Schinkia azotoformans MEV2011</name>
    <dbReference type="NCBI Taxonomy" id="1348973"/>
    <lineage>
        <taxon>Bacteria</taxon>
        <taxon>Bacillati</taxon>
        <taxon>Bacillota</taxon>
        <taxon>Bacilli</taxon>
        <taxon>Bacillales</taxon>
        <taxon>Bacillaceae</taxon>
        <taxon>Calidifontibacillus/Schinkia group</taxon>
        <taxon>Schinkia</taxon>
    </lineage>
</organism>
<name>A0A072NJ44_SCHAZ</name>
<dbReference type="PATRIC" id="fig|1348973.3.peg.3726"/>
<dbReference type="OrthoDB" id="2929020at2"/>
<dbReference type="Proteomes" id="UP000027936">
    <property type="component" value="Unassembled WGS sequence"/>
</dbReference>
<gene>
    <name evidence="1" type="ORF">M670_03842</name>
</gene>
<proteinExistence type="predicted"/>